<dbReference type="HAMAP" id="MF_00244">
    <property type="entry name" value="NaMN_adenylyltr"/>
    <property type="match status" value="1"/>
</dbReference>
<dbReference type="InterPro" id="IPR005249">
    <property type="entry name" value="YqeK"/>
</dbReference>
<reference evidence="17" key="2">
    <citation type="submission" date="2021-04" db="EMBL/GenBank/DDBJ databases">
        <authorList>
            <person name="Gilroy R."/>
        </authorList>
    </citation>
    <scope>NUCLEOTIDE SEQUENCE</scope>
    <source>
        <strain evidence="17">B5-657</strain>
    </source>
</reference>
<evidence type="ECO:0000256" key="1">
    <source>
        <dbReference type="ARBA" id="ARBA00002324"/>
    </source>
</evidence>
<dbReference type="GO" id="GO:0009435">
    <property type="term" value="P:NAD+ biosynthetic process"/>
    <property type="evidence" value="ECO:0007669"/>
    <property type="project" value="UniProtKB-UniRule"/>
</dbReference>
<evidence type="ECO:0000259" key="16">
    <source>
        <dbReference type="SMART" id="SM00471"/>
    </source>
</evidence>
<dbReference type="EMBL" id="JAHLFQ010000022">
    <property type="protein sequence ID" value="MBU3803390.1"/>
    <property type="molecule type" value="Genomic_DNA"/>
</dbReference>
<dbReference type="InterPro" id="IPR003607">
    <property type="entry name" value="HD/PDEase_dom"/>
</dbReference>
<dbReference type="Pfam" id="PF01966">
    <property type="entry name" value="HD"/>
    <property type="match status" value="1"/>
</dbReference>
<dbReference type="FunFam" id="3.40.50.620:FF:000039">
    <property type="entry name" value="Probable nicotinate-nucleotide adenylyltransferase"/>
    <property type="match status" value="1"/>
</dbReference>
<comment type="catalytic activity">
    <reaction evidence="14">
        <text>P(1),P(4)-bis(5'-adenosyl) tetraphosphate + H2O = 2 ADP + 2 H(+)</text>
        <dbReference type="Rhea" id="RHEA:24252"/>
        <dbReference type="ChEBI" id="CHEBI:15377"/>
        <dbReference type="ChEBI" id="CHEBI:15378"/>
        <dbReference type="ChEBI" id="CHEBI:58141"/>
        <dbReference type="ChEBI" id="CHEBI:456216"/>
        <dbReference type="EC" id="3.6.1.41"/>
    </reaction>
</comment>
<evidence type="ECO:0000256" key="5">
    <source>
        <dbReference type="ARBA" id="ARBA00022679"/>
    </source>
</evidence>
<dbReference type="InterPro" id="IPR004821">
    <property type="entry name" value="Cyt_trans-like"/>
</dbReference>
<dbReference type="InterPro" id="IPR006674">
    <property type="entry name" value="HD_domain"/>
</dbReference>
<dbReference type="NCBIfam" id="NF000840">
    <property type="entry name" value="PRK00071.1-3"/>
    <property type="match status" value="1"/>
</dbReference>
<evidence type="ECO:0000256" key="3">
    <source>
        <dbReference type="ARBA" id="ARBA00009014"/>
    </source>
</evidence>
<evidence type="ECO:0000256" key="9">
    <source>
        <dbReference type="ARBA" id="ARBA00022801"/>
    </source>
</evidence>
<gene>
    <name evidence="15 17" type="primary">nadD</name>
    <name evidence="17" type="ORF">H9872_01335</name>
</gene>
<evidence type="ECO:0000256" key="4">
    <source>
        <dbReference type="ARBA" id="ARBA00022642"/>
    </source>
</evidence>
<comment type="caution">
    <text evidence="17">The sequence shown here is derived from an EMBL/GenBank/DDBJ whole genome shotgun (WGS) entry which is preliminary data.</text>
</comment>
<dbReference type="Proteomes" id="UP000824229">
    <property type="component" value="Unassembled WGS sequence"/>
</dbReference>
<keyword evidence="11" id="KW-0408">Iron</keyword>
<dbReference type="PANTHER" id="PTHR39321">
    <property type="entry name" value="NICOTINATE-NUCLEOTIDE ADENYLYLTRANSFERASE-RELATED"/>
    <property type="match status" value="1"/>
</dbReference>
<evidence type="ECO:0000256" key="14">
    <source>
        <dbReference type="ARBA" id="ARBA00049417"/>
    </source>
</evidence>
<comment type="catalytic activity">
    <reaction evidence="13 15">
        <text>nicotinate beta-D-ribonucleotide + ATP + H(+) = deamido-NAD(+) + diphosphate</text>
        <dbReference type="Rhea" id="RHEA:22860"/>
        <dbReference type="ChEBI" id="CHEBI:15378"/>
        <dbReference type="ChEBI" id="CHEBI:30616"/>
        <dbReference type="ChEBI" id="CHEBI:33019"/>
        <dbReference type="ChEBI" id="CHEBI:57502"/>
        <dbReference type="ChEBI" id="CHEBI:58437"/>
        <dbReference type="EC" id="2.7.7.18"/>
    </reaction>
</comment>
<dbReference type="InterPro" id="IPR014729">
    <property type="entry name" value="Rossmann-like_a/b/a_fold"/>
</dbReference>
<sequence>MNRQNKIRKLAIMGGTFDPIHMGHLVTAEEVRHEFQVDEVIFVPTGHPPHKSHINMTTCEHRYLMTVLATAANPYFKVSRIEMEREGVTYTIDTIKELKCIYGNEVELYFITGADAVQKILSWKESEELLQICNFVAVTRPGYNKEELIQQIEELNKQYKTNIYFLEVPALAISSSDIRRRLKEMKPIKYLVPQEVENYIKKHELYNYQIRLTDKEKEEMYQYVASKLSPKRYAHTRGVVEMALEYAKLNGLDYDETFIAALFHDIAKEISAEESLALCEKYHIELDEYEKKNIYLAHGKIGAVILERDWGISKPSILNGIKYHTLGRLNMTDLEKVIYLADMTEEGRSAYKEKEEIKRLAQYNLDRAMYKALTSSYNYITNILKKEVHPIINELIDYYKQFDIPE</sequence>
<dbReference type="InterPro" id="IPR005248">
    <property type="entry name" value="NadD/NMNAT"/>
</dbReference>
<dbReference type="PANTHER" id="PTHR39321:SF3">
    <property type="entry name" value="PHOSPHOPANTETHEINE ADENYLYLTRANSFERASE"/>
    <property type="match status" value="1"/>
</dbReference>
<dbReference type="NCBIfam" id="TIGR00482">
    <property type="entry name" value="nicotinate (nicotinamide) nucleotide adenylyltransferase"/>
    <property type="match status" value="1"/>
</dbReference>
<comment type="function">
    <text evidence="1 15">Catalyzes the reversible adenylation of nicotinate mononucleotide (NaMN) to nicotinic acid adenine dinucleotide (NaAD).</text>
</comment>
<dbReference type="CDD" id="cd02165">
    <property type="entry name" value="NMNAT"/>
    <property type="match status" value="1"/>
</dbReference>
<dbReference type="Gene3D" id="1.10.3210.10">
    <property type="entry name" value="Hypothetical protein af1432"/>
    <property type="match status" value="1"/>
</dbReference>
<evidence type="ECO:0000256" key="2">
    <source>
        <dbReference type="ARBA" id="ARBA00005019"/>
    </source>
</evidence>
<evidence type="ECO:0000256" key="13">
    <source>
        <dbReference type="ARBA" id="ARBA00048721"/>
    </source>
</evidence>
<dbReference type="Gene3D" id="3.40.50.620">
    <property type="entry name" value="HUPs"/>
    <property type="match status" value="1"/>
</dbReference>
<dbReference type="GO" id="GO:0046872">
    <property type="term" value="F:metal ion binding"/>
    <property type="evidence" value="ECO:0007669"/>
    <property type="project" value="UniProtKB-KW"/>
</dbReference>
<dbReference type="NCBIfam" id="TIGR00488">
    <property type="entry name" value="bis(5'-nucleosyl)-tetraphosphatase (symmetrical) YqeK"/>
    <property type="match status" value="1"/>
</dbReference>
<comment type="pathway">
    <text evidence="2 15">Cofactor biosynthesis; NAD(+) biosynthesis; deamido-NAD(+) from nicotinate D-ribonucleotide: step 1/1.</text>
</comment>
<keyword evidence="5 15" id="KW-0808">Transferase</keyword>
<dbReference type="SMART" id="SM00471">
    <property type="entry name" value="HDc"/>
    <property type="match status" value="1"/>
</dbReference>
<keyword evidence="10 15" id="KW-0067">ATP-binding</keyword>
<evidence type="ECO:0000256" key="10">
    <source>
        <dbReference type="ARBA" id="ARBA00022840"/>
    </source>
</evidence>
<proteinExistence type="inferred from homology"/>
<name>A0A9E2NJX8_9FIRM</name>
<dbReference type="EC" id="2.7.7.18" evidence="15"/>
<accession>A0A9E2NJX8</accession>
<evidence type="ECO:0000313" key="17">
    <source>
        <dbReference type="EMBL" id="MBU3803390.1"/>
    </source>
</evidence>
<organism evidence="17 18">
    <name type="scientific">Candidatus Cellulosilyticum pullistercoris</name>
    <dbReference type="NCBI Taxonomy" id="2838521"/>
    <lineage>
        <taxon>Bacteria</taxon>
        <taxon>Bacillati</taxon>
        <taxon>Bacillota</taxon>
        <taxon>Clostridia</taxon>
        <taxon>Lachnospirales</taxon>
        <taxon>Cellulosilyticaceae</taxon>
        <taxon>Cellulosilyticum</taxon>
    </lineage>
</organism>
<dbReference type="GO" id="GO:0004515">
    <property type="term" value="F:nicotinate-nucleotide adenylyltransferase activity"/>
    <property type="evidence" value="ECO:0007669"/>
    <property type="project" value="UniProtKB-UniRule"/>
</dbReference>
<protein>
    <recommendedName>
        <fullName evidence="15">Probable nicotinate-nucleotide adenylyltransferase</fullName>
        <ecNumber evidence="15">2.7.7.18</ecNumber>
    </recommendedName>
    <alternativeName>
        <fullName evidence="15">Deamido-NAD(+) diphosphorylase</fullName>
    </alternativeName>
    <alternativeName>
        <fullName evidence="15">Deamido-NAD(+) pyrophosphorylase</fullName>
    </alternativeName>
    <alternativeName>
        <fullName evidence="15">Nicotinate mononucleotide adenylyltransferase</fullName>
        <shortName evidence="15">NaMN adenylyltransferase</shortName>
    </alternativeName>
</protein>
<feature type="domain" description="HD/PDEase" evidence="16">
    <location>
        <begin position="228"/>
        <end position="356"/>
    </location>
</feature>
<reference evidence="17" key="1">
    <citation type="journal article" date="2021" name="PeerJ">
        <title>Extensive microbial diversity within the chicken gut microbiome revealed by metagenomics and culture.</title>
        <authorList>
            <person name="Gilroy R."/>
            <person name="Ravi A."/>
            <person name="Getino M."/>
            <person name="Pursley I."/>
            <person name="Horton D.L."/>
            <person name="Alikhan N.F."/>
            <person name="Baker D."/>
            <person name="Gharbi K."/>
            <person name="Hall N."/>
            <person name="Watson M."/>
            <person name="Adriaenssens E.M."/>
            <person name="Foster-Nyarko E."/>
            <person name="Jarju S."/>
            <person name="Secka A."/>
            <person name="Antonio M."/>
            <person name="Oren A."/>
            <person name="Chaudhuri R.R."/>
            <person name="La Ragione R."/>
            <person name="Hildebrand F."/>
            <person name="Pallen M.J."/>
        </authorList>
    </citation>
    <scope>NUCLEOTIDE SEQUENCE</scope>
    <source>
        <strain evidence="17">B5-657</strain>
    </source>
</reference>
<dbReference type="SUPFAM" id="SSF52374">
    <property type="entry name" value="Nucleotidylyl transferase"/>
    <property type="match status" value="1"/>
</dbReference>
<dbReference type="NCBIfam" id="TIGR00125">
    <property type="entry name" value="cyt_tran_rel"/>
    <property type="match status" value="1"/>
</dbReference>
<keyword evidence="7" id="KW-0479">Metal-binding</keyword>
<keyword evidence="8 15" id="KW-0547">Nucleotide-binding</keyword>
<evidence type="ECO:0000256" key="6">
    <source>
        <dbReference type="ARBA" id="ARBA00022695"/>
    </source>
</evidence>
<dbReference type="GO" id="GO:0008803">
    <property type="term" value="F:bis(5'-nucleosyl)-tetraphosphatase (symmetrical) activity"/>
    <property type="evidence" value="ECO:0007669"/>
    <property type="project" value="UniProtKB-EC"/>
</dbReference>
<evidence type="ECO:0000256" key="12">
    <source>
        <dbReference type="ARBA" id="ARBA00023027"/>
    </source>
</evidence>
<dbReference type="SUPFAM" id="SSF109604">
    <property type="entry name" value="HD-domain/PDEase-like"/>
    <property type="match status" value="1"/>
</dbReference>
<evidence type="ECO:0000313" key="18">
    <source>
        <dbReference type="Proteomes" id="UP000824229"/>
    </source>
</evidence>
<keyword evidence="9" id="KW-0378">Hydrolase</keyword>
<dbReference type="CDD" id="cd00077">
    <property type="entry name" value="HDc"/>
    <property type="match status" value="1"/>
</dbReference>
<comment type="similarity">
    <text evidence="3 15">Belongs to the NadD family.</text>
</comment>
<dbReference type="AlphaFoldDB" id="A0A9E2NJX8"/>
<evidence type="ECO:0000256" key="11">
    <source>
        <dbReference type="ARBA" id="ARBA00023004"/>
    </source>
</evidence>
<dbReference type="GO" id="GO:0005524">
    <property type="term" value="F:ATP binding"/>
    <property type="evidence" value="ECO:0007669"/>
    <property type="project" value="UniProtKB-KW"/>
</dbReference>
<evidence type="ECO:0000256" key="8">
    <source>
        <dbReference type="ARBA" id="ARBA00022741"/>
    </source>
</evidence>
<keyword evidence="6 15" id="KW-0548">Nucleotidyltransferase</keyword>
<evidence type="ECO:0000256" key="15">
    <source>
        <dbReference type="HAMAP-Rule" id="MF_00244"/>
    </source>
</evidence>
<evidence type="ECO:0000256" key="7">
    <source>
        <dbReference type="ARBA" id="ARBA00022723"/>
    </source>
</evidence>
<dbReference type="Pfam" id="PF01467">
    <property type="entry name" value="CTP_transf_like"/>
    <property type="match status" value="1"/>
</dbReference>
<keyword evidence="12 15" id="KW-0520">NAD</keyword>
<keyword evidence="4 15" id="KW-0662">Pyridine nucleotide biosynthesis</keyword>